<dbReference type="InterPro" id="IPR019826">
    <property type="entry name" value="Carboxylesterase_B_AS"/>
</dbReference>
<dbReference type="EC" id="3.1.1.-" evidence="3"/>
<evidence type="ECO:0000256" key="1">
    <source>
        <dbReference type="ARBA" id="ARBA00005964"/>
    </source>
</evidence>
<dbReference type="AlphaFoldDB" id="A0A8H6XIA3"/>
<evidence type="ECO:0000259" key="4">
    <source>
        <dbReference type="Pfam" id="PF00135"/>
    </source>
</evidence>
<evidence type="ECO:0000313" key="6">
    <source>
        <dbReference type="Proteomes" id="UP000620124"/>
    </source>
</evidence>
<dbReference type="Proteomes" id="UP000620124">
    <property type="component" value="Unassembled WGS sequence"/>
</dbReference>
<organism evidence="5 6">
    <name type="scientific">Mycena venus</name>
    <dbReference type="NCBI Taxonomy" id="2733690"/>
    <lineage>
        <taxon>Eukaryota</taxon>
        <taxon>Fungi</taxon>
        <taxon>Dikarya</taxon>
        <taxon>Basidiomycota</taxon>
        <taxon>Agaricomycotina</taxon>
        <taxon>Agaricomycetes</taxon>
        <taxon>Agaricomycetidae</taxon>
        <taxon>Agaricales</taxon>
        <taxon>Marasmiineae</taxon>
        <taxon>Mycenaceae</taxon>
        <taxon>Mycena</taxon>
    </lineage>
</organism>
<dbReference type="InterPro" id="IPR029058">
    <property type="entry name" value="AB_hydrolase_fold"/>
</dbReference>
<dbReference type="Gene3D" id="3.40.50.1820">
    <property type="entry name" value="alpha/beta hydrolase"/>
    <property type="match status" value="2"/>
</dbReference>
<dbReference type="PROSITE" id="PS00122">
    <property type="entry name" value="CARBOXYLESTERASE_B_1"/>
    <property type="match status" value="1"/>
</dbReference>
<feature type="domain" description="Carboxylesterase type B" evidence="4">
    <location>
        <begin position="43"/>
        <end position="127"/>
    </location>
</feature>
<sequence>MRVGFSLFGASIGATYASASAIPTVHLGRTAVIGSALPLLKQEFFGGIPYAEPPVGELRFRPPVPKKALNVPNLNATEFGPGCLQPPPGAPSSEDCLTINVFRPAGLGAHQKLPVMAWIYGGGFISERMLSTKTNSSHSSGFRENIAAFGGDSEKVTIFGESAGAKSLAIHLLNPKVSSLARAVILESGFASSGLATFPASHGQNNWDNFVRAVPRCQETVGSVKALDCLRNASSGDLQNAIGVATVQSNAIFTWGPVIDGPGGTIFTPIATNSSEMIKADIIANYSLDNTKALGKAADELLRLYPDIPALGSPFGTGNQTFGLNSNFKRLAAITGDILLQSQRRTWFDVASKAKVKMFGYLLTDSPPSVFPAYEGGVIPHALDLYYLFGWLPSVNGTAAAEGLSVQMMDYWISFATSLDPNDGRGATRPLWPEFTQTQKNLLELNSANMTVIPDNYRAEQIGFINDNLELFRH</sequence>
<dbReference type="Pfam" id="PF00135">
    <property type="entry name" value="COesterase"/>
    <property type="match status" value="3"/>
</dbReference>
<comment type="similarity">
    <text evidence="1 3">Belongs to the type-B carboxylesterase/lipase family.</text>
</comment>
<name>A0A8H6XIA3_9AGAR</name>
<dbReference type="InterPro" id="IPR002018">
    <property type="entry name" value="CarbesteraseB"/>
</dbReference>
<dbReference type="OrthoDB" id="408631at2759"/>
<evidence type="ECO:0000313" key="5">
    <source>
        <dbReference type="EMBL" id="KAF7341174.1"/>
    </source>
</evidence>
<reference evidence="5" key="1">
    <citation type="submission" date="2020-05" db="EMBL/GenBank/DDBJ databases">
        <title>Mycena genomes resolve the evolution of fungal bioluminescence.</title>
        <authorList>
            <person name="Tsai I.J."/>
        </authorList>
    </citation>
    <scope>NUCLEOTIDE SEQUENCE</scope>
    <source>
        <strain evidence="5">CCC161011</strain>
    </source>
</reference>
<dbReference type="InterPro" id="IPR050654">
    <property type="entry name" value="AChE-related_enzymes"/>
</dbReference>
<keyword evidence="2 3" id="KW-0378">Hydrolase</keyword>
<gene>
    <name evidence="5" type="ORF">MVEN_01852300</name>
</gene>
<dbReference type="InterPro" id="IPR019819">
    <property type="entry name" value="Carboxylesterase_B_CS"/>
</dbReference>
<dbReference type="PANTHER" id="PTHR43918:SF4">
    <property type="entry name" value="CARBOXYLIC ESTER HYDROLASE"/>
    <property type="match status" value="1"/>
</dbReference>
<proteinExistence type="inferred from homology"/>
<feature type="domain" description="Carboxylesterase type B" evidence="4">
    <location>
        <begin position="327"/>
        <end position="464"/>
    </location>
</feature>
<evidence type="ECO:0000256" key="3">
    <source>
        <dbReference type="RuleBase" id="RU361235"/>
    </source>
</evidence>
<dbReference type="PROSITE" id="PS00941">
    <property type="entry name" value="CARBOXYLESTERASE_B_2"/>
    <property type="match status" value="1"/>
</dbReference>
<dbReference type="EMBL" id="JACAZI010000018">
    <property type="protein sequence ID" value="KAF7341174.1"/>
    <property type="molecule type" value="Genomic_DNA"/>
</dbReference>
<comment type="caution">
    <text evidence="5">The sequence shown here is derived from an EMBL/GenBank/DDBJ whole genome shotgun (WGS) entry which is preliminary data.</text>
</comment>
<dbReference type="SUPFAM" id="SSF53474">
    <property type="entry name" value="alpha/beta-Hydrolases"/>
    <property type="match status" value="1"/>
</dbReference>
<feature type="domain" description="Carboxylesterase type B" evidence="4">
    <location>
        <begin position="143"/>
        <end position="269"/>
    </location>
</feature>
<evidence type="ECO:0000256" key="2">
    <source>
        <dbReference type="ARBA" id="ARBA00022801"/>
    </source>
</evidence>
<protein>
    <recommendedName>
        <fullName evidence="3">Carboxylic ester hydrolase</fullName>
        <ecNumber evidence="3">3.1.1.-</ecNumber>
    </recommendedName>
</protein>
<dbReference type="PANTHER" id="PTHR43918">
    <property type="entry name" value="ACETYLCHOLINESTERASE"/>
    <property type="match status" value="1"/>
</dbReference>
<keyword evidence="6" id="KW-1185">Reference proteome</keyword>
<dbReference type="GO" id="GO:0052689">
    <property type="term" value="F:carboxylic ester hydrolase activity"/>
    <property type="evidence" value="ECO:0007669"/>
    <property type="project" value="TreeGrafter"/>
</dbReference>
<accession>A0A8H6XIA3</accession>